<comment type="similarity">
    <text evidence="5">Belongs to the bacterial ribosomal protein bL25 family. CTC subfamily.</text>
</comment>
<name>A0A833L0H7_UNCSA</name>
<evidence type="ECO:0000313" key="9">
    <source>
        <dbReference type="EMBL" id="KAF0133748.1"/>
    </source>
</evidence>
<dbReference type="Pfam" id="PF14693">
    <property type="entry name" value="Ribosomal_TL5_C"/>
    <property type="match status" value="1"/>
</dbReference>
<dbReference type="InterPro" id="IPR029751">
    <property type="entry name" value="Ribosomal_L25_dom"/>
</dbReference>
<sequence length="236" mass="25057">MEKVDIEATERKNLGRKSKTSRLLGAIPAIVYGRDMQSIPIEVNDKNFNKLIGGASGRNLLINLNIGSASLPVMAHEFQVDPMTGKIIHIDFLKISMDEAIKTKVAFMVCGESEGVKLDGGILVHPLREIEVKCLPSNIPDKIEYDISNLKIGDTIHVSDLKPINGVEFLTSAQEIIITISAPTKEEVAPVEAAVAPVAEAGAPAAPGAAPGTAPAQPVAAEAPKAEKAKPEKTKK</sequence>
<dbReference type="InterPro" id="IPR001021">
    <property type="entry name" value="Ribosomal_bL25_long"/>
</dbReference>
<proteinExistence type="inferred from homology"/>
<dbReference type="Proteomes" id="UP000488506">
    <property type="component" value="Unassembled WGS sequence"/>
</dbReference>
<dbReference type="InterPro" id="IPR037121">
    <property type="entry name" value="Ribosomal_bL25_C"/>
</dbReference>
<dbReference type="InterPro" id="IPR020057">
    <property type="entry name" value="Ribosomal_bL25_b-dom"/>
</dbReference>
<dbReference type="GO" id="GO:0003735">
    <property type="term" value="F:structural constituent of ribosome"/>
    <property type="evidence" value="ECO:0007669"/>
    <property type="project" value="InterPro"/>
</dbReference>
<dbReference type="Gene3D" id="2.40.240.10">
    <property type="entry name" value="Ribosomal Protein L25, Chain P"/>
    <property type="match status" value="1"/>
</dbReference>
<evidence type="ECO:0000256" key="6">
    <source>
        <dbReference type="SAM" id="MobiDB-lite"/>
    </source>
</evidence>
<dbReference type="Pfam" id="PF01386">
    <property type="entry name" value="Ribosomal_L25p"/>
    <property type="match status" value="1"/>
</dbReference>
<keyword evidence="2 5" id="KW-0694">RNA-binding</keyword>
<reference evidence="9 10" key="1">
    <citation type="submission" date="2019-12" db="EMBL/GenBank/DDBJ databases">
        <authorList>
            <person name="Wolfe R."/>
            <person name="Danczak R."/>
            <person name="Wilkins M."/>
        </authorList>
    </citation>
    <scope>NUCLEOTIDE SEQUENCE [LARGE SCALE GENOMIC DNA]</scope>
    <source>
        <strain evidence="9">X2_MaxBin.013</strain>
    </source>
</reference>
<keyword evidence="3 5" id="KW-0689">Ribosomal protein</keyword>
<dbReference type="EMBL" id="WPAF01000019">
    <property type="protein sequence ID" value="KAF0133748.1"/>
    <property type="molecule type" value="Genomic_DNA"/>
</dbReference>
<gene>
    <name evidence="5" type="primary">rplY</name>
    <name evidence="5" type="synonym">ctc</name>
    <name evidence="9" type="ORF">FD145_1138</name>
</gene>
<accession>A0A833L0H7</accession>
<comment type="caution">
    <text evidence="9">The sequence shown here is derived from an EMBL/GenBank/DDBJ whole genome shotgun (WGS) entry which is preliminary data.</text>
</comment>
<dbReference type="HAMAP" id="MF_01334">
    <property type="entry name" value="Ribosomal_bL25_CTC"/>
    <property type="match status" value="1"/>
</dbReference>
<dbReference type="NCBIfam" id="TIGR00731">
    <property type="entry name" value="bL25_bact_ctc"/>
    <property type="match status" value="1"/>
</dbReference>
<dbReference type="InterPro" id="IPR020930">
    <property type="entry name" value="Ribosomal_uL5_bac-type"/>
</dbReference>
<feature type="region of interest" description="Disordered" evidence="6">
    <location>
        <begin position="202"/>
        <end position="236"/>
    </location>
</feature>
<evidence type="ECO:0000256" key="3">
    <source>
        <dbReference type="ARBA" id="ARBA00022980"/>
    </source>
</evidence>
<dbReference type="Gene3D" id="2.170.120.20">
    <property type="entry name" value="Ribosomal protein L25, beta domain"/>
    <property type="match status" value="1"/>
</dbReference>
<dbReference type="PANTHER" id="PTHR33284:SF1">
    <property type="entry name" value="RIBOSOMAL PROTEIN L25_GLN-TRNA SYNTHETASE, ANTI-CODON-BINDING DOMAIN-CONTAINING PROTEIN"/>
    <property type="match status" value="1"/>
</dbReference>
<feature type="domain" description="Large ribosomal subunit protein bL25 beta" evidence="8">
    <location>
        <begin position="101"/>
        <end position="183"/>
    </location>
</feature>
<comment type="subunit">
    <text evidence="5">Part of the 50S ribosomal subunit; part of the 5S rRNA/L5/L18/L25 subcomplex. Contacts the 5S rRNA. Binds to the 5S rRNA independently of L5 and L18.</text>
</comment>
<evidence type="ECO:0000259" key="7">
    <source>
        <dbReference type="Pfam" id="PF01386"/>
    </source>
</evidence>
<organism evidence="9 10">
    <name type="scientific">Candidatus Saganbacteria bacterium</name>
    <dbReference type="NCBI Taxonomy" id="2575572"/>
    <lineage>
        <taxon>Bacteria</taxon>
        <taxon>Bacillati</taxon>
        <taxon>Saganbacteria</taxon>
    </lineage>
</organism>
<evidence type="ECO:0000259" key="8">
    <source>
        <dbReference type="Pfam" id="PF14693"/>
    </source>
</evidence>
<dbReference type="InterPro" id="IPR020056">
    <property type="entry name" value="Rbsml_bL25/Gln-tRNA_synth_N"/>
</dbReference>
<dbReference type="AlphaFoldDB" id="A0A833L0H7"/>
<evidence type="ECO:0000256" key="2">
    <source>
        <dbReference type="ARBA" id="ARBA00022884"/>
    </source>
</evidence>
<evidence type="ECO:0000256" key="5">
    <source>
        <dbReference type="HAMAP-Rule" id="MF_01334"/>
    </source>
</evidence>
<protein>
    <recommendedName>
        <fullName evidence="5">Large ribosomal subunit protein bL25</fullName>
    </recommendedName>
    <alternativeName>
        <fullName evidence="5">General stress protein CTC</fullName>
    </alternativeName>
</protein>
<dbReference type="InterPro" id="IPR011035">
    <property type="entry name" value="Ribosomal_bL25/Gln-tRNA_synth"/>
</dbReference>
<comment type="function">
    <text evidence="5">This is one of the proteins that binds to the 5S RNA in the ribosome where it forms part of the central protuberance.</text>
</comment>
<keyword evidence="1 5" id="KW-0699">rRNA-binding</keyword>
<evidence type="ECO:0000256" key="1">
    <source>
        <dbReference type="ARBA" id="ARBA00022730"/>
    </source>
</evidence>
<dbReference type="SUPFAM" id="SSF50715">
    <property type="entry name" value="Ribosomal protein L25-like"/>
    <property type="match status" value="1"/>
</dbReference>
<dbReference type="CDD" id="cd00495">
    <property type="entry name" value="Ribosomal_L25_TL5_CTC"/>
    <property type="match status" value="1"/>
</dbReference>
<dbReference type="GO" id="GO:0022625">
    <property type="term" value="C:cytosolic large ribosomal subunit"/>
    <property type="evidence" value="ECO:0007669"/>
    <property type="project" value="TreeGrafter"/>
</dbReference>
<evidence type="ECO:0000313" key="10">
    <source>
        <dbReference type="Proteomes" id="UP000488506"/>
    </source>
</evidence>
<dbReference type="GO" id="GO:0006412">
    <property type="term" value="P:translation"/>
    <property type="evidence" value="ECO:0007669"/>
    <property type="project" value="UniProtKB-UniRule"/>
</dbReference>
<dbReference type="PANTHER" id="PTHR33284">
    <property type="entry name" value="RIBOSOMAL PROTEIN L25/GLN-TRNA SYNTHETASE, ANTI-CODON-BINDING DOMAIN-CONTAINING PROTEIN"/>
    <property type="match status" value="1"/>
</dbReference>
<feature type="compositionally biased region" description="Basic and acidic residues" evidence="6">
    <location>
        <begin position="224"/>
        <end position="236"/>
    </location>
</feature>
<keyword evidence="4 5" id="KW-0687">Ribonucleoprotein</keyword>
<evidence type="ECO:0000256" key="4">
    <source>
        <dbReference type="ARBA" id="ARBA00023274"/>
    </source>
</evidence>
<feature type="compositionally biased region" description="Low complexity" evidence="6">
    <location>
        <begin position="202"/>
        <end position="223"/>
    </location>
</feature>
<feature type="domain" description="Large ribosomal subunit protein bL25 L25" evidence="7">
    <location>
        <begin position="6"/>
        <end position="92"/>
    </location>
</feature>
<dbReference type="GO" id="GO:0008097">
    <property type="term" value="F:5S rRNA binding"/>
    <property type="evidence" value="ECO:0007669"/>
    <property type="project" value="InterPro"/>
</dbReference>